<comment type="function">
    <text evidence="8">Transfers a GMP moiety from GTP to Mo-molybdopterin (Mo-MPT) cofactor (Moco or molybdenum cofactor) to form Mo-molybdopterin guanine dinucleotide (Mo-MGD) cofactor.</text>
</comment>
<keyword evidence="5 8" id="KW-0460">Magnesium</keyword>
<dbReference type="Gene3D" id="3.90.550.10">
    <property type="entry name" value="Spore Coat Polysaccharide Biosynthesis Protein SpsA, Chain A"/>
    <property type="match status" value="1"/>
</dbReference>
<dbReference type="PANTHER" id="PTHR19136">
    <property type="entry name" value="MOLYBDENUM COFACTOR GUANYLYLTRANSFERASE"/>
    <property type="match status" value="1"/>
</dbReference>
<feature type="binding site" evidence="8">
    <location>
        <position position="20"/>
    </location>
    <ligand>
        <name>GTP</name>
        <dbReference type="ChEBI" id="CHEBI:37565"/>
    </ligand>
</feature>
<dbReference type="GO" id="GO:0005525">
    <property type="term" value="F:GTP binding"/>
    <property type="evidence" value="ECO:0007669"/>
    <property type="project" value="UniProtKB-UniRule"/>
</dbReference>
<evidence type="ECO:0000256" key="4">
    <source>
        <dbReference type="ARBA" id="ARBA00022741"/>
    </source>
</evidence>
<feature type="domain" description="MobA-like NTP transferase" evidence="9">
    <location>
        <begin position="5"/>
        <end position="145"/>
    </location>
</feature>
<evidence type="ECO:0000256" key="2">
    <source>
        <dbReference type="ARBA" id="ARBA00022679"/>
    </source>
</evidence>
<dbReference type="GO" id="GO:0005737">
    <property type="term" value="C:cytoplasm"/>
    <property type="evidence" value="ECO:0007669"/>
    <property type="project" value="UniProtKB-SubCell"/>
</dbReference>
<evidence type="ECO:0000256" key="6">
    <source>
        <dbReference type="ARBA" id="ARBA00023134"/>
    </source>
</evidence>
<dbReference type="InterPro" id="IPR025877">
    <property type="entry name" value="MobA-like_NTP_Trfase"/>
</dbReference>
<keyword evidence="11" id="KW-1185">Reference proteome</keyword>
<comment type="catalytic activity">
    <reaction evidence="8">
        <text>Mo-molybdopterin + GTP + H(+) = Mo-molybdopterin guanine dinucleotide + diphosphate</text>
        <dbReference type="Rhea" id="RHEA:34243"/>
        <dbReference type="ChEBI" id="CHEBI:15378"/>
        <dbReference type="ChEBI" id="CHEBI:33019"/>
        <dbReference type="ChEBI" id="CHEBI:37565"/>
        <dbReference type="ChEBI" id="CHEBI:71302"/>
        <dbReference type="ChEBI" id="CHEBI:71310"/>
        <dbReference type="EC" id="2.7.7.77"/>
    </reaction>
</comment>
<comment type="domain">
    <text evidence="8">The N-terminal domain determines nucleotide recognition and specific binding, while the C-terminal domain determines the specific binding to the target protein.</text>
</comment>
<evidence type="ECO:0000313" key="11">
    <source>
        <dbReference type="Proteomes" id="UP001152172"/>
    </source>
</evidence>
<evidence type="ECO:0000256" key="1">
    <source>
        <dbReference type="ARBA" id="ARBA00022490"/>
    </source>
</evidence>
<feature type="binding site" evidence="8">
    <location>
        <position position="97"/>
    </location>
    <ligand>
        <name>Mg(2+)</name>
        <dbReference type="ChEBI" id="CHEBI:18420"/>
    </ligand>
</feature>
<evidence type="ECO:0000256" key="7">
    <source>
        <dbReference type="ARBA" id="ARBA00023150"/>
    </source>
</evidence>
<dbReference type="InterPro" id="IPR029044">
    <property type="entry name" value="Nucleotide-diphossugar_trans"/>
</dbReference>
<accession>A0A9X3L6U4</accession>
<evidence type="ECO:0000256" key="5">
    <source>
        <dbReference type="ARBA" id="ARBA00022842"/>
    </source>
</evidence>
<protein>
    <recommendedName>
        <fullName evidence="8">Probable molybdenum cofactor guanylyltransferase</fullName>
        <shortName evidence="8">MoCo guanylyltransferase</shortName>
        <ecNumber evidence="8">2.7.7.77</ecNumber>
    </recommendedName>
    <alternativeName>
        <fullName evidence="8">GTP:molybdopterin guanylyltransferase</fullName>
    </alternativeName>
    <alternativeName>
        <fullName evidence="8">Mo-MPT guanylyltransferase</fullName>
    </alternativeName>
    <alternativeName>
        <fullName evidence="8">Molybdopterin guanylyltransferase</fullName>
    </alternativeName>
    <alternativeName>
        <fullName evidence="8">Molybdopterin-guanine dinucleotide synthase</fullName>
        <shortName evidence="8">MGD synthase</shortName>
    </alternativeName>
</protein>
<proteinExistence type="inferred from homology"/>
<comment type="similarity">
    <text evidence="8">Belongs to the MobA family.</text>
</comment>
<keyword evidence="2 8" id="KW-0808">Transferase</keyword>
<name>A0A9X3L6U4_9BACI</name>
<evidence type="ECO:0000313" key="10">
    <source>
        <dbReference type="EMBL" id="MCZ8532406.1"/>
    </source>
</evidence>
<keyword evidence="3 8" id="KW-0479">Metal-binding</keyword>
<keyword evidence="4 8" id="KW-0547">Nucleotide-binding</keyword>
<dbReference type="SUPFAM" id="SSF53448">
    <property type="entry name" value="Nucleotide-diphospho-sugar transferases"/>
    <property type="match status" value="1"/>
</dbReference>
<evidence type="ECO:0000256" key="8">
    <source>
        <dbReference type="HAMAP-Rule" id="MF_00316"/>
    </source>
</evidence>
<sequence>MKTVGILLAGGMSRRFGSPKAFATWNNQFFYNLSYAALDRVCDDVIIITREELLPLFPKNLSLLIDDHRFSGDGPLAGIFTGMNNIKADQFVVLPCDMPFITSDELKRLMLYRSTGDIKAVKQGEIFHPLVSIWSGSLKEKIYQSLMSKNFSVMQFMSTVSTKWILADQISDNPASVFQNINKPL</sequence>
<comment type="cofactor">
    <cofactor evidence="8">
        <name>Mg(2+)</name>
        <dbReference type="ChEBI" id="CHEBI:18420"/>
    </cofactor>
</comment>
<dbReference type="GO" id="GO:0006777">
    <property type="term" value="P:Mo-molybdopterin cofactor biosynthetic process"/>
    <property type="evidence" value="ECO:0007669"/>
    <property type="project" value="UniProtKB-KW"/>
</dbReference>
<keyword evidence="1 8" id="KW-0963">Cytoplasm</keyword>
<gene>
    <name evidence="8" type="primary">mobA</name>
    <name evidence="10" type="ORF">M9R61_03455</name>
</gene>
<dbReference type="AlphaFoldDB" id="A0A9X3L6U4"/>
<feature type="binding site" evidence="8">
    <location>
        <begin position="8"/>
        <end position="10"/>
    </location>
    <ligand>
        <name>GTP</name>
        <dbReference type="ChEBI" id="CHEBI:37565"/>
    </ligand>
</feature>
<dbReference type="Pfam" id="PF12804">
    <property type="entry name" value="NTP_transf_3"/>
    <property type="match status" value="1"/>
</dbReference>
<dbReference type="EMBL" id="JAMKBI010000002">
    <property type="protein sequence ID" value="MCZ8532406.1"/>
    <property type="molecule type" value="Genomic_DNA"/>
</dbReference>
<comment type="caution">
    <text evidence="10">The sequence shown here is derived from an EMBL/GenBank/DDBJ whole genome shotgun (WGS) entry which is preliminary data.</text>
</comment>
<comment type="caution">
    <text evidence="8">Lacks conserved residue(s) required for the propagation of feature annotation.</text>
</comment>
<dbReference type="GO" id="GO:0061603">
    <property type="term" value="F:molybdenum cofactor guanylyltransferase activity"/>
    <property type="evidence" value="ECO:0007669"/>
    <property type="project" value="UniProtKB-EC"/>
</dbReference>
<comment type="subcellular location">
    <subcellularLocation>
        <location evidence="8">Cytoplasm</location>
    </subcellularLocation>
</comment>
<dbReference type="GO" id="GO:0046872">
    <property type="term" value="F:metal ion binding"/>
    <property type="evidence" value="ECO:0007669"/>
    <property type="project" value="UniProtKB-KW"/>
</dbReference>
<reference evidence="10" key="1">
    <citation type="submission" date="2022-05" db="EMBL/GenBank/DDBJ databases">
        <authorList>
            <person name="Colautti A."/>
            <person name="Iacumin L."/>
        </authorList>
    </citation>
    <scope>NUCLEOTIDE SEQUENCE</scope>
    <source>
        <strain evidence="10">DSM 30747</strain>
    </source>
</reference>
<dbReference type="CDD" id="cd02503">
    <property type="entry name" value="MobA"/>
    <property type="match status" value="1"/>
</dbReference>
<keyword evidence="7 8" id="KW-0501">Molybdenum cofactor biosynthesis</keyword>
<dbReference type="RefSeq" id="WP_269920977.1">
    <property type="nucleotide sequence ID" value="NZ_JAMKBI010000002.1"/>
</dbReference>
<keyword evidence="6 8" id="KW-0342">GTP-binding</keyword>
<organism evidence="10 11">
    <name type="scientific">Psychrobacillus psychrodurans</name>
    <dbReference type="NCBI Taxonomy" id="126157"/>
    <lineage>
        <taxon>Bacteria</taxon>
        <taxon>Bacillati</taxon>
        <taxon>Bacillota</taxon>
        <taxon>Bacilli</taxon>
        <taxon>Bacillales</taxon>
        <taxon>Bacillaceae</taxon>
        <taxon>Psychrobacillus</taxon>
    </lineage>
</organism>
<keyword evidence="10" id="KW-0548">Nucleotidyltransferase</keyword>
<dbReference type="EC" id="2.7.7.77" evidence="8"/>
<dbReference type="Proteomes" id="UP001152172">
    <property type="component" value="Unassembled WGS sequence"/>
</dbReference>
<dbReference type="PANTHER" id="PTHR19136:SF81">
    <property type="entry name" value="MOLYBDENUM COFACTOR GUANYLYLTRANSFERASE"/>
    <property type="match status" value="1"/>
</dbReference>
<feature type="binding site" evidence="8">
    <location>
        <position position="66"/>
    </location>
    <ligand>
        <name>GTP</name>
        <dbReference type="ChEBI" id="CHEBI:37565"/>
    </ligand>
</feature>
<dbReference type="InterPro" id="IPR013482">
    <property type="entry name" value="Molybde_CF_guanTrfase"/>
</dbReference>
<dbReference type="HAMAP" id="MF_00316">
    <property type="entry name" value="MobA"/>
    <property type="match status" value="1"/>
</dbReference>
<feature type="binding site" evidence="8">
    <location>
        <position position="97"/>
    </location>
    <ligand>
        <name>GTP</name>
        <dbReference type="ChEBI" id="CHEBI:37565"/>
    </ligand>
</feature>
<evidence type="ECO:0000256" key="3">
    <source>
        <dbReference type="ARBA" id="ARBA00022723"/>
    </source>
</evidence>
<evidence type="ECO:0000259" key="9">
    <source>
        <dbReference type="Pfam" id="PF12804"/>
    </source>
</evidence>